<dbReference type="GO" id="GO:0080019">
    <property type="term" value="F:alcohol-forming very long-chain fatty acyl-CoA reductase activity"/>
    <property type="evidence" value="ECO:0007669"/>
    <property type="project" value="InterPro"/>
</dbReference>
<proteinExistence type="inferred from homology"/>
<dbReference type="GO" id="GO:0016020">
    <property type="term" value="C:membrane"/>
    <property type="evidence" value="ECO:0007669"/>
    <property type="project" value="UniProtKB-SubCell"/>
</dbReference>
<evidence type="ECO:0000259" key="12">
    <source>
        <dbReference type="Pfam" id="PF07993"/>
    </source>
</evidence>
<comment type="similarity">
    <text evidence="2 10">Belongs to the fatty acyl-CoA reductase family.</text>
</comment>
<keyword evidence="10" id="KW-0560">Oxidoreductase</keyword>
<evidence type="ECO:0000313" key="14">
    <source>
        <dbReference type="Proteomes" id="UP000291343"/>
    </source>
</evidence>
<dbReference type="AlphaFoldDB" id="A0A482WQJ1"/>
<dbReference type="EC" id="1.2.1.84" evidence="10"/>
<evidence type="ECO:0000313" key="13">
    <source>
        <dbReference type="EMBL" id="RZF35885.1"/>
    </source>
</evidence>
<keyword evidence="8 10" id="KW-0472">Membrane</keyword>
<evidence type="ECO:0000256" key="5">
    <source>
        <dbReference type="ARBA" id="ARBA00022857"/>
    </source>
</evidence>
<feature type="domain" description="Thioester reductase (TE)" evidence="12">
    <location>
        <begin position="17"/>
        <end position="287"/>
    </location>
</feature>
<organism evidence="13 14">
    <name type="scientific">Laodelphax striatellus</name>
    <name type="common">Small brown planthopper</name>
    <name type="synonym">Delphax striatella</name>
    <dbReference type="NCBI Taxonomy" id="195883"/>
    <lineage>
        <taxon>Eukaryota</taxon>
        <taxon>Metazoa</taxon>
        <taxon>Ecdysozoa</taxon>
        <taxon>Arthropoda</taxon>
        <taxon>Hexapoda</taxon>
        <taxon>Insecta</taxon>
        <taxon>Pterygota</taxon>
        <taxon>Neoptera</taxon>
        <taxon>Paraneoptera</taxon>
        <taxon>Hemiptera</taxon>
        <taxon>Auchenorrhyncha</taxon>
        <taxon>Fulgoroidea</taxon>
        <taxon>Delphacidae</taxon>
        <taxon>Criomorphinae</taxon>
        <taxon>Laodelphax</taxon>
    </lineage>
</organism>
<comment type="caution">
    <text evidence="13">The sequence shown here is derived from an EMBL/GenBank/DDBJ whole genome shotgun (WGS) entry which is preliminary data.</text>
</comment>
<evidence type="ECO:0000256" key="6">
    <source>
        <dbReference type="ARBA" id="ARBA00022989"/>
    </source>
</evidence>
<evidence type="ECO:0000256" key="9">
    <source>
        <dbReference type="ARBA" id="ARBA00052530"/>
    </source>
</evidence>
<sequence length="501" mass="57312">MTPANIPQFYANKKILITGGTGFLGKVLLEKLLRSCPAIDKIYLIIRSSRGKKPEARFEEIKQLALFEKLRTESPASFDKVVLMEGDMSELNLGLSPADYKTLVQSVSIVFHVAASVRFDDDLSDAVKMNARGTREICQMAMQMKKLVTFLYVSTTYCNCDRKVIDEKIYPAHAEWDKTIEIIEKVDPAIMNILTPKFIGSLPNTYTFSKSLSEHVISHYEGKLPVIIFRPSIVISSWQEPIAGWIDNFNGPAGLMLGAGKGVIRTAIINPDAVPDYMPVDIACKAMIVAAWKKAAKDNSDKQLTIYNCSSRSKSISSRELVKIAYDAFWVAPMHDILWIPTSHYCQNETVLYFNVLFKHLLPALIADTIFNLSGRKPMLVKLHRKIYKAMLSLSYFTLREWTFKNENFLNLSKAILPDDKDSFDYDFSDIDPNEFFLRAMMGGRQYLLHEDMSKLEEARTKAYRIYYFEIFLKSSFVVWIVWLINYLHIWQTLASMTMMS</sequence>
<dbReference type="GO" id="GO:0035336">
    <property type="term" value="P:long-chain fatty-acyl-CoA metabolic process"/>
    <property type="evidence" value="ECO:0007669"/>
    <property type="project" value="TreeGrafter"/>
</dbReference>
<dbReference type="SUPFAM" id="SSF51735">
    <property type="entry name" value="NAD(P)-binding Rossmann-fold domains"/>
    <property type="match status" value="1"/>
</dbReference>
<dbReference type="Pfam" id="PF03015">
    <property type="entry name" value="Sterile"/>
    <property type="match status" value="1"/>
</dbReference>
<keyword evidence="7 10" id="KW-0443">Lipid metabolism</keyword>
<dbReference type="CDD" id="cd09071">
    <property type="entry name" value="FAR_C"/>
    <property type="match status" value="1"/>
</dbReference>
<dbReference type="InterPro" id="IPR026055">
    <property type="entry name" value="FAR"/>
</dbReference>
<evidence type="ECO:0000256" key="10">
    <source>
        <dbReference type="RuleBase" id="RU363097"/>
    </source>
</evidence>
<evidence type="ECO:0000256" key="2">
    <source>
        <dbReference type="ARBA" id="ARBA00005928"/>
    </source>
</evidence>
<dbReference type="InterPro" id="IPR013120">
    <property type="entry name" value="FAR_NAD-bd"/>
</dbReference>
<dbReference type="GO" id="GO:0005777">
    <property type="term" value="C:peroxisome"/>
    <property type="evidence" value="ECO:0007669"/>
    <property type="project" value="TreeGrafter"/>
</dbReference>
<dbReference type="STRING" id="195883.A0A482WQJ1"/>
<keyword evidence="14" id="KW-1185">Reference proteome</keyword>
<dbReference type="InParanoid" id="A0A482WQJ1"/>
<evidence type="ECO:0000256" key="7">
    <source>
        <dbReference type="ARBA" id="ARBA00023098"/>
    </source>
</evidence>
<dbReference type="FunFam" id="3.40.50.720:FF:000143">
    <property type="entry name" value="Fatty acyl-CoA reductase"/>
    <property type="match status" value="1"/>
</dbReference>
<dbReference type="SMR" id="A0A482WQJ1"/>
<keyword evidence="5 10" id="KW-0521">NADP</keyword>
<keyword evidence="6 10" id="KW-1133">Transmembrane helix</keyword>
<evidence type="ECO:0000256" key="8">
    <source>
        <dbReference type="ARBA" id="ARBA00023136"/>
    </source>
</evidence>
<evidence type="ECO:0000259" key="11">
    <source>
        <dbReference type="Pfam" id="PF03015"/>
    </source>
</evidence>
<keyword evidence="4 10" id="KW-0812">Transmembrane</keyword>
<protein>
    <recommendedName>
        <fullName evidence="10">Fatty acyl-CoA reductase</fullName>
        <ecNumber evidence="10">1.2.1.84</ecNumber>
    </recommendedName>
</protein>
<dbReference type="Pfam" id="PF07993">
    <property type="entry name" value="NAD_binding_4"/>
    <property type="match status" value="1"/>
</dbReference>
<evidence type="ECO:0000256" key="1">
    <source>
        <dbReference type="ARBA" id="ARBA00004141"/>
    </source>
</evidence>
<dbReference type="GO" id="GO:0102965">
    <property type="term" value="F:alcohol-forming long-chain fatty acyl-CoA reductase activity"/>
    <property type="evidence" value="ECO:0007669"/>
    <property type="project" value="UniProtKB-EC"/>
</dbReference>
<dbReference type="CDD" id="cd05236">
    <property type="entry name" value="FAR-N_SDR_e"/>
    <property type="match status" value="1"/>
</dbReference>
<keyword evidence="3 10" id="KW-0444">Lipid biosynthesis</keyword>
<comment type="function">
    <text evidence="10">Catalyzes the reduction of fatty acyl-CoA to fatty alcohols.</text>
</comment>
<dbReference type="Gene3D" id="3.40.50.720">
    <property type="entry name" value="NAD(P)-binding Rossmann-like Domain"/>
    <property type="match status" value="1"/>
</dbReference>
<reference evidence="13 14" key="1">
    <citation type="journal article" date="2017" name="Gigascience">
        <title>Genome sequence of the small brown planthopper, Laodelphax striatellus.</title>
        <authorList>
            <person name="Zhu J."/>
            <person name="Jiang F."/>
            <person name="Wang X."/>
            <person name="Yang P."/>
            <person name="Bao Y."/>
            <person name="Zhao W."/>
            <person name="Wang W."/>
            <person name="Lu H."/>
            <person name="Wang Q."/>
            <person name="Cui N."/>
            <person name="Li J."/>
            <person name="Chen X."/>
            <person name="Luo L."/>
            <person name="Yu J."/>
            <person name="Kang L."/>
            <person name="Cui F."/>
        </authorList>
    </citation>
    <scope>NUCLEOTIDE SEQUENCE [LARGE SCALE GENOMIC DNA]</scope>
    <source>
        <strain evidence="13">Lst14</strain>
    </source>
</reference>
<dbReference type="EMBL" id="QKKF02027359">
    <property type="protein sequence ID" value="RZF35885.1"/>
    <property type="molecule type" value="Genomic_DNA"/>
</dbReference>
<dbReference type="PANTHER" id="PTHR11011:SF24">
    <property type="entry name" value="FATTY ACYL-COA REDUCTASE"/>
    <property type="match status" value="1"/>
</dbReference>
<feature type="domain" description="Fatty acyl-CoA reductase C-terminal" evidence="11">
    <location>
        <begin position="360"/>
        <end position="451"/>
    </location>
</feature>
<comment type="subcellular location">
    <subcellularLocation>
        <location evidence="1">Membrane</location>
        <topology evidence="1">Multi-pass membrane protein</topology>
    </subcellularLocation>
</comment>
<gene>
    <name evidence="13" type="ORF">LSTR_LSTR013166</name>
</gene>
<evidence type="ECO:0000256" key="3">
    <source>
        <dbReference type="ARBA" id="ARBA00022516"/>
    </source>
</evidence>
<comment type="catalytic activity">
    <reaction evidence="9 10">
        <text>a long-chain fatty acyl-CoA + 2 NADPH + 2 H(+) = a long-chain primary fatty alcohol + 2 NADP(+) + CoA</text>
        <dbReference type="Rhea" id="RHEA:52716"/>
        <dbReference type="ChEBI" id="CHEBI:15378"/>
        <dbReference type="ChEBI" id="CHEBI:57287"/>
        <dbReference type="ChEBI" id="CHEBI:57783"/>
        <dbReference type="ChEBI" id="CHEBI:58349"/>
        <dbReference type="ChEBI" id="CHEBI:77396"/>
        <dbReference type="ChEBI" id="CHEBI:83139"/>
        <dbReference type="EC" id="1.2.1.84"/>
    </reaction>
</comment>
<dbReference type="PANTHER" id="PTHR11011">
    <property type="entry name" value="MALE STERILITY PROTEIN 2-RELATED"/>
    <property type="match status" value="1"/>
</dbReference>
<evidence type="ECO:0000256" key="4">
    <source>
        <dbReference type="ARBA" id="ARBA00022692"/>
    </source>
</evidence>
<dbReference type="InterPro" id="IPR033640">
    <property type="entry name" value="FAR_C"/>
</dbReference>
<accession>A0A482WQJ1</accession>
<dbReference type="OrthoDB" id="429813at2759"/>
<feature type="transmembrane region" description="Helical" evidence="10">
    <location>
        <begin position="471"/>
        <end position="491"/>
    </location>
</feature>
<dbReference type="InterPro" id="IPR036291">
    <property type="entry name" value="NAD(P)-bd_dom_sf"/>
</dbReference>
<dbReference type="Proteomes" id="UP000291343">
    <property type="component" value="Unassembled WGS sequence"/>
</dbReference>
<name>A0A482WQJ1_LAOST</name>